<feature type="domain" description="CNH" evidence="7">
    <location>
        <begin position="15"/>
        <end position="303"/>
    </location>
</feature>
<dbReference type="SUPFAM" id="SSF50978">
    <property type="entry name" value="WD40 repeat-like"/>
    <property type="match status" value="1"/>
</dbReference>
<evidence type="ECO:0000256" key="5">
    <source>
        <dbReference type="ARBA" id="ARBA00038201"/>
    </source>
</evidence>
<proteinExistence type="inferred from homology"/>
<dbReference type="Proteomes" id="UP000005237">
    <property type="component" value="Unassembled WGS sequence"/>
</dbReference>
<dbReference type="GO" id="GO:0012505">
    <property type="term" value="C:endomembrane system"/>
    <property type="evidence" value="ECO:0007669"/>
    <property type="project" value="UniProtKB-SubCell"/>
</dbReference>
<dbReference type="GO" id="GO:0006914">
    <property type="term" value="P:autophagy"/>
    <property type="evidence" value="ECO:0007669"/>
    <property type="project" value="TreeGrafter"/>
</dbReference>
<dbReference type="InterPro" id="IPR019453">
    <property type="entry name" value="VPS39/TGFA1_Znf"/>
</dbReference>
<name>A0A8R1E062_CAEJA</name>
<protein>
    <submittedName>
        <fullName evidence="8">CNH domain-containing protein</fullName>
    </submittedName>
</protein>
<dbReference type="InterPro" id="IPR001180">
    <property type="entry name" value="CNH_dom"/>
</dbReference>
<comment type="similarity">
    <text evidence="5">Belongs to the VAM6/VPS39 family.</text>
</comment>
<evidence type="ECO:0000256" key="2">
    <source>
        <dbReference type="ARBA" id="ARBA00004371"/>
    </source>
</evidence>
<evidence type="ECO:0000259" key="7">
    <source>
        <dbReference type="PROSITE" id="PS50219"/>
    </source>
</evidence>
<dbReference type="PANTHER" id="PTHR12894:SF49">
    <property type="entry name" value="VAM6_VPS39-LIKE PROTEIN"/>
    <property type="match status" value="1"/>
</dbReference>
<dbReference type="Pfam" id="PF10366">
    <property type="entry name" value="Vps39_1"/>
    <property type="match status" value="1"/>
</dbReference>
<dbReference type="InterPro" id="IPR019452">
    <property type="entry name" value="VPS39/TGF_beta_rcpt-assoc_1"/>
</dbReference>
<evidence type="ECO:0000313" key="8">
    <source>
        <dbReference type="EnsemblMetazoa" id="CJA17159.1"/>
    </source>
</evidence>
<dbReference type="InterPro" id="IPR000547">
    <property type="entry name" value="Clathrin_H-chain/VPS_repeat"/>
</dbReference>
<dbReference type="InterPro" id="IPR032914">
    <property type="entry name" value="Vam6/VPS39/TRAP1"/>
</dbReference>
<organism evidence="8 9">
    <name type="scientific">Caenorhabditis japonica</name>
    <dbReference type="NCBI Taxonomy" id="281687"/>
    <lineage>
        <taxon>Eukaryota</taxon>
        <taxon>Metazoa</taxon>
        <taxon>Ecdysozoa</taxon>
        <taxon>Nematoda</taxon>
        <taxon>Chromadorea</taxon>
        <taxon>Rhabditida</taxon>
        <taxon>Rhabditina</taxon>
        <taxon>Rhabditomorpha</taxon>
        <taxon>Rhabditoidea</taxon>
        <taxon>Rhabditidae</taxon>
        <taxon>Peloderinae</taxon>
        <taxon>Caenorhabditis</taxon>
    </lineage>
</organism>
<evidence type="ECO:0000256" key="1">
    <source>
        <dbReference type="ARBA" id="ARBA00004184"/>
    </source>
</evidence>
<evidence type="ECO:0000256" key="4">
    <source>
        <dbReference type="ARBA" id="ARBA00023228"/>
    </source>
</evidence>
<keyword evidence="3" id="KW-0472">Membrane</keyword>
<evidence type="ECO:0000313" key="9">
    <source>
        <dbReference type="Proteomes" id="UP000005237"/>
    </source>
</evidence>
<dbReference type="AlphaFoldDB" id="A0A8R1E062"/>
<dbReference type="Pfam" id="PF10367">
    <property type="entry name" value="zf-Vps39_C"/>
    <property type="match status" value="1"/>
</dbReference>
<accession>A0A8R1E062</accession>
<dbReference type="EnsemblMetazoa" id="CJA17159.1">
    <property type="protein sequence ID" value="CJA17159.1"/>
    <property type="gene ID" value="WBGene00136361"/>
</dbReference>
<keyword evidence="9" id="KW-1185">Reference proteome</keyword>
<evidence type="ECO:0000256" key="3">
    <source>
        <dbReference type="ARBA" id="ARBA00023136"/>
    </source>
</evidence>
<dbReference type="GO" id="GO:0034058">
    <property type="term" value="P:endosomal vesicle fusion"/>
    <property type="evidence" value="ECO:0007669"/>
    <property type="project" value="TreeGrafter"/>
</dbReference>
<comment type="subcellular location">
    <subcellularLocation>
        <location evidence="1">Endomembrane system</location>
        <topology evidence="1">Peripheral membrane protein</topology>
    </subcellularLocation>
    <subcellularLocation>
        <location evidence="2">Lysosome</location>
    </subcellularLocation>
</comment>
<sequence>MFDAYTPSEVALRLPVEVTCLSFQESSQTVLAGGRAGHLYAYSVSANRRGFELTNVCKTFHKKAVIELHVCEQEDLLLCVSDGQLMAHRISDPTYKVETLIHKVKPVQTFARFSPKTSGDLYVIVSSRKKLFLFKWGENDGHKEFLEVALDYNPVFMDTPTCIKCVGEVVFFAVRNEYFSMTMQKDKSLPKAPDEPTSPEGWNGFVTRILNFNCQPGIVPMIDRRRVAFVRNETVVTTDIWGNRSVDEYRFTEVPVQIVYDSPYLVGMLSKGRVEVRSIFDGQLIQTMSLPKAMTLCKGSKGQVFVAALSDIWIMDTLLNIRKNVSHLIQERQFELAIQLADNSNLFADNQKIEIKKQAALNLFNQKKFEESFALFGEIKTDVLTILRMFPELLPDGVKRAPNTISDMAANDRMRALLALGNYLSEIRTEHAKHIDLYNRLRASEASKKTDNEKMHTLLTTLRVVDTTLLKCYIKAKPALVDSLIRLPSNECTFDDAEQILKMEGRLRSLFILYETRKKHEMALDLLIEQSSRPDADPFFDDAVVQVVEYLQSLGNNQLPLILKYAKWVLAKNLEVGVQIFTSDETEMARNLNRKSVVEFMKSECPAAMIPYLEHVIFKWEEHSSFFHETLLEYYVAKVNVLFKDYVHAFPDDENITRAGDEDGELGVFRRRLLKFLEVSHSYSPQTVLLQLAPHAFFEERALIFGRLKQHDQALALYVNTLKNIPAAEGYCRLYYNSSDDTNSQVFLLLFRALIHPNHHHSSLLPHGDSTPFGSYREDISDTSTLVNSTSSYQPDVNTAIKILAKYADKIDTIAALNMLPSKTPLRIVYSAINSVIQTTGRQSSTRKMEKSVSECALSKKTERKNRAQSTKIIVNFSSECVVCEKKIAVSAFVRYPDGRLAHLYCHNDSQGVRN</sequence>
<reference evidence="8" key="2">
    <citation type="submission" date="2022-06" db="UniProtKB">
        <authorList>
            <consortium name="EnsemblMetazoa"/>
        </authorList>
    </citation>
    <scope>IDENTIFICATION</scope>
    <source>
        <strain evidence="8">DF5081</strain>
    </source>
</reference>
<reference evidence="9" key="1">
    <citation type="submission" date="2010-08" db="EMBL/GenBank/DDBJ databases">
        <authorList>
            <consortium name="Caenorhabditis japonica Sequencing Consortium"/>
            <person name="Wilson R.K."/>
        </authorList>
    </citation>
    <scope>NUCLEOTIDE SEQUENCE [LARGE SCALE GENOMIC DNA]</scope>
    <source>
        <strain evidence="9">DF5081</strain>
    </source>
</reference>
<dbReference type="PANTHER" id="PTHR12894">
    <property type="entry name" value="CNH DOMAIN CONTAINING"/>
    <property type="match status" value="1"/>
</dbReference>
<evidence type="ECO:0000256" key="6">
    <source>
        <dbReference type="PROSITE-ProRule" id="PRU01006"/>
    </source>
</evidence>
<dbReference type="InterPro" id="IPR036322">
    <property type="entry name" value="WD40_repeat_dom_sf"/>
</dbReference>
<dbReference type="GO" id="GO:0005764">
    <property type="term" value="C:lysosome"/>
    <property type="evidence" value="ECO:0007669"/>
    <property type="project" value="UniProtKB-SubCell"/>
</dbReference>
<dbReference type="GO" id="GO:0016020">
    <property type="term" value="C:membrane"/>
    <property type="evidence" value="ECO:0007669"/>
    <property type="project" value="TreeGrafter"/>
</dbReference>
<dbReference type="GO" id="GO:0006886">
    <property type="term" value="P:intracellular protein transport"/>
    <property type="evidence" value="ECO:0007669"/>
    <property type="project" value="UniProtKB-UniRule"/>
</dbReference>
<feature type="repeat" description="CHCR" evidence="6">
    <location>
        <begin position="422"/>
        <end position="578"/>
    </location>
</feature>
<dbReference type="PROSITE" id="PS50236">
    <property type="entry name" value="CHCR"/>
    <property type="match status" value="1"/>
</dbReference>
<dbReference type="Pfam" id="PF00780">
    <property type="entry name" value="CNH"/>
    <property type="match status" value="1"/>
</dbReference>
<keyword evidence="4" id="KW-0458">Lysosome</keyword>
<dbReference type="PROSITE" id="PS50219">
    <property type="entry name" value="CNH"/>
    <property type="match status" value="1"/>
</dbReference>